<dbReference type="Proteomes" id="UP000053890">
    <property type="component" value="Unassembled WGS sequence"/>
</dbReference>
<evidence type="ECO:0000313" key="3">
    <source>
        <dbReference type="Proteomes" id="UP000053890"/>
    </source>
</evidence>
<dbReference type="EMBL" id="KQ474078">
    <property type="protein sequence ID" value="KPV75100.1"/>
    <property type="molecule type" value="Genomic_DNA"/>
</dbReference>
<dbReference type="OrthoDB" id="2530395at2759"/>
<sequence>MYHVPRDSPEWTAGVNRATLDPSASAPVLTLHTADKLSHLNPDAVMSDDEGGGAGLTESGRPKRRAVR</sequence>
<reference evidence="2 3" key="1">
    <citation type="journal article" date="2015" name="Front. Microbiol.">
        <title>Genome sequence of the plant growth promoting endophytic yeast Rhodotorula graminis WP1.</title>
        <authorList>
            <person name="Firrincieli A."/>
            <person name="Otillar R."/>
            <person name="Salamov A."/>
            <person name="Schmutz J."/>
            <person name="Khan Z."/>
            <person name="Redman R.S."/>
            <person name="Fleck N.D."/>
            <person name="Lindquist E."/>
            <person name="Grigoriev I.V."/>
            <person name="Doty S.L."/>
        </authorList>
    </citation>
    <scope>NUCLEOTIDE SEQUENCE [LARGE SCALE GENOMIC DNA]</scope>
    <source>
        <strain evidence="2 3">WP1</strain>
    </source>
</reference>
<proteinExistence type="predicted"/>
<evidence type="ECO:0000313" key="2">
    <source>
        <dbReference type="EMBL" id="KPV75100.1"/>
    </source>
</evidence>
<accession>A0A194S3L6</accession>
<gene>
    <name evidence="2" type="ORF">RHOBADRAFT_64906</name>
</gene>
<evidence type="ECO:0000256" key="1">
    <source>
        <dbReference type="SAM" id="MobiDB-lite"/>
    </source>
</evidence>
<organism evidence="2 3">
    <name type="scientific">Rhodotorula graminis (strain WP1)</name>
    <dbReference type="NCBI Taxonomy" id="578459"/>
    <lineage>
        <taxon>Eukaryota</taxon>
        <taxon>Fungi</taxon>
        <taxon>Dikarya</taxon>
        <taxon>Basidiomycota</taxon>
        <taxon>Pucciniomycotina</taxon>
        <taxon>Microbotryomycetes</taxon>
        <taxon>Sporidiobolales</taxon>
        <taxon>Sporidiobolaceae</taxon>
        <taxon>Rhodotorula</taxon>
    </lineage>
</organism>
<dbReference type="AlphaFoldDB" id="A0A194S3L6"/>
<name>A0A194S3L6_RHOGW</name>
<protein>
    <submittedName>
        <fullName evidence="2">Uncharacterized protein</fullName>
    </submittedName>
</protein>
<dbReference type="RefSeq" id="XP_018271149.1">
    <property type="nucleotide sequence ID" value="XM_018418608.1"/>
</dbReference>
<dbReference type="GeneID" id="28979055"/>
<keyword evidence="3" id="KW-1185">Reference proteome</keyword>
<feature type="region of interest" description="Disordered" evidence="1">
    <location>
        <begin position="39"/>
        <end position="68"/>
    </location>
</feature>